<protein>
    <submittedName>
        <fullName evidence="1">Uncharacterized protein</fullName>
    </submittedName>
</protein>
<evidence type="ECO:0000313" key="1">
    <source>
        <dbReference type="EnsemblMetazoa" id="Aqu2.1.27592_001"/>
    </source>
</evidence>
<dbReference type="InParanoid" id="A0A1X7UIL4"/>
<organism evidence="1">
    <name type="scientific">Amphimedon queenslandica</name>
    <name type="common">Sponge</name>
    <dbReference type="NCBI Taxonomy" id="400682"/>
    <lineage>
        <taxon>Eukaryota</taxon>
        <taxon>Metazoa</taxon>
        <taxon>Porifera</taxon>
        <taxon>Demospongiae</taxon>
        <taxon>Heteroscleromorpha</taxon>
        <taxon>Haplosclerida</taxon>
        <taxon>Niphatidae</taxon>
        <taxon>Amphimedon</taxon>
    </lineage>
</organism>
<reference evidence="1" key="1">
    <citation type="submission" date="2017-05" db="UniProtKB">
        <authorList>
            <consortium name="EnsemblMetazoa"/>
        </authorList>
    </citation>
    <scope>IDENTIFICATION</scope>
</reference>
<name>A0A1X7UIL4_AMPQE</name>
<dbReference type="EnsemblMetazoa" id="Aqu2.1.27592_001">
    <property type="protein sequence ID" value="Aqu2.1.27592_001"/>
    <property type="gene ID" value="Aqu2.1.27592"/>
</dbReference>
<dbReference type="AlphaFoldDB" id="A0A1X7UIL4"/>
<sequence length="44" mass="5087">MLCSLELTHASRYVHVYYRHPLCHIQLHRLSQSSSASGEFSIDI</sequence>
<accession>A0A1X7UIL4</accession>
<proteinExistence type="predicted"/>